<dbReference type="Proteomes" id="UP001162483">
    <property type="component" value="Unassembled WGS sequence"/>
</dbReference>
<evidence type="ECO:0000313" key="1">
    <source>
        <dbReference type="EMBL" id="CAI9624200.1"/>
    </source>
</evidence>
<proteinExistence type="predicted"/>
<organism evidence="1 2">
    <name type="scientific">Staurois parvus</name>
    <dbReference type="NCBI Taxonomy" id="386267"/>
    <lineage>
        <taxon>Eukaryota</taxon>
        <taxon>Metazoa</taxon>
        <taxon>Chordata</taxon>
        <taxon>Craniata</taxon>
        <taxon>Vertebrata</taxon>
        <taxon>Euteleostomi</taxon>
        <taxon>Amphibia</taxon>
        <taxon>Batrachia</taxon>
        <taxon>Anura</taxon>
        <taxon>Neobatrachia</taxon>
        <taxon>Ranoidea</taxon>
        <taxon>Ranidae</taxon>
        <taxon>Staurois</taxon>
    </lineage>
</organism>
<accession>A0ABN9HQZ8</accession>
<dbReference type="EMBL" id="CATNWA010021854">
    <property type="protein sequence ID" value="CAI9624200.1"/>
    <property type="molecule type" value="Genomic_DNA"/>
</dbReference>
<reference evidence="1" key="1">
    <citation type="submission" date="2023-05" db="EMBL/GenBank/DDBJ databases">
        <authorList>
            <person name="Stuckert A."/>
        </authorList>
    </citation>
    <scope>NUCLEOTIDE SEQUENCE</scope>
</reference>
<sequence>MHFMHEGKKPSVCSSAPNPLNTYLSLIAIQRCAREPRLSQVSASSSCGSVCEWTHGAAGAPIASCLLWGHQKGGRSQETLQGPEKRGI</sequence>
<keyword evidence="2" id="KW-1185">Reference proteome</keyword>
<gene>
    <name evidence="1" type="ORF">SPARVUS_LOCUS16607561</name>
</gene>
<evidence type="ECO:0000313" key="2">
    <source>
        <dbReference type="Proteomes" id="UP001162483"/>
    </source>
</evidence>
<name>A0ABN9HQZ8_9NEOB</name>
<comment type="caution">
    <text evidence="1">The sequence shown here is derived from an EMBL/GenBank/DDBJ whole genome shotgun (WGS) entry which is preliminary data.</text>
</comment>
<protein>
    <submittedName>
        <fullName evidence="1">Uncharacterized protein</fullName>
    </submittedName>
</protein>